<evidence type="ECO:0000313" key="3">
    <source>
        <dbReference type="Proteomes" id="UP000320773"/>
    </source>
</evidence>
<dbReference type="Proteomes" id="UP000320773">
    <property type="component" value="Unassembled WGS sequence"/>
</dbReference>
<evidence type="ECO:0000256" key="1">
    <source>
        <dbReference type="SAM" id="SignalP"/>
    </source>
</evidence>
<proteinExistence type="predicted"/>
<feature type="signal peptide" evidence="1">
    <location>
        <begin position="1"/>
        <end position="18"/>
    </location>
</feature>
<name>A0A543G622_9FLAO</name>
<comment type="caution">
    <text evidence="2">The sequence shown here is derived from an EMBL/GenBank/DDBJ whole genome shotgun (WGS) entry which is preliminary data.</text>
</comment>
<evidence type="ECO:0000313" key="2">
    <source>
        <dbReference type="EMBL" id="TQM41505.1"/>
    </source>
</evidence>
<protein>
    <submittedName>
        <fullName evidence="2">Outer membrane protein with beta-barrel domain</fullName>
    </submittedName>
</protein>
<sequence>MKKLYIVLILSIAFIGNAQELQDWQVGITANTFVFSRINPDYNPQKAKQNLINGHGFGISIEKNWNPSWGIKTGLIYNNQNQKYDNFFHNGNVYTSTVNMDFSYYKLPVTIQYTHQIKENLYLIINQGVQMSLLNDYKTIIDSELGIETLTPNFINGIAKQSFITPVEYYYKIENYGWIYKNRTYGIVGSVGIKGILAKKLTYSTSIKYEYDITSADTDKAYFSENFNTKNFCIGLEFGMQYHFSLTGCSYCKNQPH</sequence>
<reference evidence="2 3" key="1">
    <citation type="submission" date="2019-06" db="EMBL/GenBank/DDBJ databases">
        <title>Genomic Encyclopedia of Archaeal and Bacterial Type Strains, Phase II (KMG-II): from individual species to whole genera.</title>
        <authorList>
            <person name="Goeker M."/>
        </authorList>
    </citation>
    <scope>NUCLEOTIDE SEQUENCE [LARGE SCALE GENOMIC DNA]</scope>
    <source>
        <strain evidence="2 3">DSM 24789</strain>
    </source>
</reference>
<keyword evidence="1" id="KW-0732">Signal</keyword>
<feature type="chain" id="PRO_5021979740" evidence="1">
    <location>
        <begin position="19"/>
        <end position="257"/>
    </location>
</feature>
<gene>
    <name evidence="2" type="ORF">BC670_2476</name>
</gene>
<organism evidence="2 3">
    <name type="scientific">Flavobacterium branchiophilum</name>
    <dbReference type="NCBI Taxonomy" id="55197"/>
    <lineage>
        <taxon>Bacteria</taxon>
        <taxon>Pseudomonadati</taxon>
        <taxon>Bacteroidota</taxon>
        <taxon>Flavobacteriia</taxon>
        <taxon>Flavobacteriales</taxon>
        <taxon>Flavobacteriaceae</taxon>
        <taxon>Flavobacterium</taxon>
    </lineage>
</organism>
<dbReference type="AlphaFoldDB" id="A0A543G622"/>
<dbReference type="RefSeq" id="WP_089080910.1">
    <property type="nucleotide sequence ID" value="NZ_VFPJ01000001.1"/>
</dbReference>
<accession>A0A543G622</accession>
<dbReference type="EMBL" id="VFPJ01000001">
    <property type="protein sequence ID" value="TQM41505.1"/>
    <property type="molecule type" value="Genomic_DNA"/>
</dbReference>